<protein>
    <recommendedName>
        <fullName evidence="1">Plus3 domain-containing protein</fullName>
    </recommendedName>
</protein>
<dbReference type="GO" id="GO:0003677">
    <property type="term" value="F:DNA binding"/>
    <property type="evidence" value="ECO:0007669"/>
    <property type="project" value="InterPro"/>
</dbReference>
<dbReference type="SUPFAM" id="SSF159042">
    <property type="entry name" value="Plus3-like"/>
    <property type="match status" value="1"/>
</dbReference>
<dbReference type="Pfam" id="PF03126">
    <property type="entry name" value="Plus-3"/>
    <property type="match status" value="1"/>
</dbReference>
<accession>J9DNT4</accession>
<dbReference type="VEuPathDB" id="MicrosporidiaDB:EDEG_01509"/>
<dbReference type="InParanoid" id="J9DNT4"/>
<dbReference type="InterPro" id="IPR004343">
    <property type="entry name" value="Plus-3_dom"/>
</dbReference>
<dbReference type="Proteomes" id="UP000003163">
    <property type="component" value="Unassembled WGS sequence"/>
</dbReference>
<sequence length="349" mass="42034">MKLKKSIYHIKPPKKEIFTSIETINRKTILINKMVGCYYNENESLKKYMQKVNKKKEYKFGRSLDVKVLKKKNLSKEETDYFTKPYKMSKNIKFRKYLGYHKALRKRERENCFGDSDEDELNSRCDYKFKFREFKKYFIPLTFVLKNLFKPFLKNLIGCYVKVDTHISEVVGKIVDIYEGKRYTYTFRKFTYNTKLYAKVKCKDEIMDVPITKISDVPMTEKEFNDLKDSGEDLCEIADRTEKIYDLFTRRLFPKELIRTRHKEEWASTVNFEEHEEFAKKVYKLFFIAKGLGKNKVCHAIIENLDALYGNIGKNKYEDLTNMWKLFNIWIYQDKCRVVNGKKLYIHKK</sequence>
<reference evidence="2 3" key="1">
    <citation type="submission" date="2011-08" db="EMBL/GenBank/DDBJ databases">
        <authorList>
            <person name="Liu Z.J."/>
            <person name="Shi F.L."/>
            <person name="Lu J.Q."/>
            <person name="Li M."/>
            <person name="Wang Z.L."/>
        </authorList>
    </citation>
    <scope>NUCLEOTIDE SEQUENCE [LARGE SCALE GENOMIC DNA]</scope>
    <source>
        <strain evidence="2 3">USNM 41457</strain>
    </source>
</reference>
<proteinExistence type="predicted"/>
<dbReference type="EMBL" id="AFBI03000022">
    <property type="protein sequence ID" value="EJW04200.1"/>
    <property type="molecule type" value="Genomic_DNA"/>
</dbReference>
<dbReference type="Gene3D" id="3.90.70.200">
    <property type="entry name" value="Plus-3 domain"/>
    <property type="match status" value="1"/>
</dbReference>
<dbReference type="AlphaFoldDB" id="J9DNT4"/>
<organism evidence="2 3">
    <name type="scientific">Edhazardia aedis (strain USNM 41457)</name>
    <name type="common">Microsporidian parasite</name>
    <dbReference type="NCBI Taxonomy" id="1003232"/>
    <lineage>
        <taxon>Eukaryota</taxon>
        <taxon>Fungi</taxon>
        <taxon>Fungi incertae sedis</taxon>
        <taxon>Microsporidia</taxon>
        <taxon>Edhazardia</taxon>
    </lineage>
</organism>
<name>J9DNT4_EDHAE</name>
<reference evidence="3" key="2">
    <citation type="submission" date="2015-07" db="EMBL/GenBank/DDBJ databases">
        <title>Contrasting host-pathogen interactions and genome evolution in two generalist and specialist microsporidian pathogens of mosquitoes.</title>
        <authorList>
            <consortium name="The Broad Institute Genomics Platform"/>
            <consortium name="The Broad Institute Genome Sequencing Center for Infectious Disease"/>
            <person name="Cuomo C.A."/>
            <person name="Sanscrainte N.D."/>
            <person name="Goldberg J.M."/>
            <person name="Heiman D."/>
            <person name="Young S."/>
            <person name="Zeng Q."/>
            <person name="Becnel J.J."/>
            <person name="Birren B.W."/>
        </authorList>
    </citation>
    <scope>NUCLEOTIDE SEQUENCE [LARGE SCALE GENOMIC DNA]</scope>
    <source>
        <strain evidence="3">USNM 41457</strain>
    </source>
</reference>
<evidence type="ECO:0000313" key="2">
    <source>
        <dbReference type="EMBL" id="EJW04200.1"/>
    </source>
</evidence>
<dbReference type="InterPro" id="IPR036128">
    <property type="entry name" value="Plus3-like_sf"/>
</dbReference>
<feature type="domain" description="Plus3" evidence="1">
    <location>
        <begin position="143"/>
        <end position="229"/>
    </location>
</feature>
<evidence type="ECO:0000313" key="3">
    <source>
        <dbReference type="Proteomes" id="UP000003163"/>
    </source>
</evidence>
<comment type="caution">
    <text evidence="2">The sequence shown here is derived from an EMBL/GenBank/DDBJ whole genome shotgun (WGS) entry which is preliminary data.</text>
</comment>
<dbReference type="HOGENOM" id="CLU_794591_0_0_1"/>
<keyword evidence="3" id="KW-1185">Reference proteome</keyword>
<evidence type="ECO:0000259" key="1">
    <source>
        <dbReference type="Pfam" id="PF03126"/>
    </source>
</evidence>
<gene>
    <name evidence="2" type="ORF">EDEG_01509</name>
</gene>